<sequence length="223" mass="24419">MVLRLVKGYKHNKANQSAGTQAATTNPAGIQDINLDSECDEQFIIVPSYPSYNILGTKPQDTFGDEVDDSLFYSAEFFFQKELARLKGQEQGATSDAESRGLGFTNDAEDLWKNDSAKTVSPGNIPVPTGNIPVSAGDTMVSTDDVPVHSSSSTDSFFDDEPKTRFHCPSDLGNHDPSPGIFYSSSYDDEFSASLNNVPSTVEALEDLSWVDAMQEEMQQFKF</sequence>
<comment type="caution">
    <text evidence="1">The sequence shown here is derived from an EMBL/GenBank/DDBJ whole genome shotgun (WGS) entry which is preliminary data.</text>
</comment>
<name>A0A6L2JEI2_TANCI</name>
<dbReference type="AlphaFoldDB" id="A0A6L2JEI2"/>
<gene>
    <name evidence="1" type="ORF">Tci_006985</name>
</gene>
<proteinExistence type="predicted"/>
<accession>A0A6L2JEI2</accession>
<evidence type="ECO:0000313" key="1">
    <source>
        <dbReference type="EMBL" id="GEU35007.1"/>
    </source>
</evidence>
<protein>
    <submittedName>
        <fullName evidence="1">Uncharacterized protein</fullName>
    </submittedName>
</protein>
<dbReference type="EMBL" id="BKCJ010000643">
    <property type="protein sequence ID" value="GEU35007.1"/>
    <property type="molecule type" value="Genomic_DNA"/>
</dbReference>
<reference evidence="1" key="1">
    <citation type="journal article" date="2019" name="Sci. Rep.">
        <title>Draft genome of Tanacetum cinerariifolium, the natural source of mosquito coil.</title>
        <authorList>
            <person name="Yamashiro T."/>
            <person name="Shiraishi A."/>
            <person name="Satake H."/>
            <person name="Nakayama K."/>
        </authorList>
    </citation>
    <scope>NUCLEOTIDE SEQUENCE</scope>
</reference>
<organism evidence="1">
    <name type="scientific">Tanacetum cinerariifolium</name>
    <name type="common">Dalmatian daisy</name>
    <name type="synonym">Chrysanthemum cinerariifolium</name>
    <dbReference type="NCBI Taxonomy" id="118510"/>
    <lineage>
        <taxon>Eukaryota</taxon>
        <taxon>Viridiplantae</taxon>
        <taxon>Streptophyta</taxon>
        <taxon>Embryophyta</taxon>
        <taxon>Tracheophyta</taxon>
        <taxon>Spermatophyta</taxon>
        <taxon>Magnoliopsida</taxon>
        <taxon>eudicotyledons</taxon>
        <taxon>Gunneridae</taxon>
        <taxon>Pentapetalae</taxon>
        <taxon>asterids</taxon>
        <taxon>campanulids</taxon>
        <taxon>Asterales</taxon>
        <taxon>Asteraceae</taxon>
        <taxon>Asteroideae</taxon>
        <taxon>Anthemideae</taxon>
        <taxon>Anthemidinae</taxon>
        <taxon>Tanacetum</taxon>
    </lineage>
</organism>